<dbReference type="Proteomes" id="UP001604336">
    <property type="component" value="Unassembled WGS sequence"/>
</dbReference>
<evidence type="ECO:0000313" key="2">
    <source>
        <dbReference type="Proteomes" id="UP001604336"/>
    </source>
</evidence>
<dbReference type="EMBL" id="JBFOLK010000002">
    <property type="protein sequence ID" value="KAL2531432.1"/>
    <property type="molecule type" value="Genomic_DNA"/>
</dbReference>
<reference evidence="2" key="1">
    <citation type="submission" date="2024-07" db="EMBL/GenBank/DDBJ databases">
        <title>Two chromosome-level genome assemblies of Korean endemic species Abeliophyllum distichum and Forsythia ovata (Oleaceae).</title>
        <authorList>
            <person name="Jang H."/>
        </authorList>
    </citation>
    <scope>NUCLEOTIDE SEQUENCE [LARGE SCALE GENOMIC DNA]</scope>
</reference>
<gene>
    <name evidence="1" type="ORF">Adt_04783</name>
</gene>
<protein>
    <submittedName>
        <fullName evidence="1">Uncharacterized protein</fullName>
    </submittedName>
</protein>
<evidence type="ECO:0000313" key="1">
    <source>
        <dbReference type="EMBL" id="KAL2531432.1"/>
    </source>
</evidence>
<comment type="caution">
    <text evidence="1">The sequence shown here is derived from an EMBL/GenBank/DDBJ whole genome shotgun (WGS) entry which is preliminary data.</text>
</comment>
<name>A0ABD1V284_9LAMI</name>
<organism evidence="1 2">
    <name type="scientific">Abeliophyllum distichum</name>
    <dbReference type="NCBI Taxonomy" id="126358"/>
    <lineage>
        <taxon>Eukaryota</taxon>
        <taxon>Viridiplantae</taxon>
        <taxon>Streptophyta</taxon>
        <taxon>Embryophyta</taxon>
        <taxon>Tracheophyta</taxon>
        <taxon>Spermatophyta</taxon>
        <taxon>Magnoliopsida</taxon>
        <taxon>eudicotyledons</taxon>
        <taxon>Gunneridae</taxon>
        <taxon>Pentapetalae</taxon>
        <taxon>asterids</taxon>
        <taxon>lamiids</taxon>
        <taxon>Lamiales</taxon>
        <taxon>Oleaceae</taxon>
        <taxon>Forsythieae</taxon>
        <taxon>Abeliophyllum</taxon>
    </lineage>
</organism>
<keyword evidence="2" id="KW-1185">Reference proteome</keyword>
<dbReference type="AlphaFoldDB" id="A0ABD1V284"/>
<sequence length="114" mass="13489">MEKVSTHIPITLSEVESDTYQNQQNLDAESNKDVIEENLVDQNSLADYQLARDIEWRLRKEPQRLYDFTIAYASYQELVDKERNTYVEAIKSEKSIEWFSTMKGEMSFLVRNQT</sequence>
<accession>A0ABD1V284</accession>
<proteinExistence type="predicted"/>